<feature type="transmembrane region" description="Helical" evidence="1">
    <location>
        <begin position="66"/>
        <end position="87"/>
    </location>
</feature>
<feature type="transmembrane region" description="Helical" evidence="1">
    <location>
        <begin position="40"/>
        <end position="59"/>
    </location>
</feature>
<sequence length="95" mass="11106">MVLYMRIRHKNFANPLQAYFGLGDVLFFVSITPLFELKKYLVFLITSMLFAIILYFLFLKEKEIKSIPLAGFSSILLGFILIVKNFLEPFFLLLC</sequence>
<gene>
    <name evidence="2" type="ORF">BWK59_00700</name>
</gene>
<accession>A0A246GNG5</accession>
<evidence type="ECO:0000313" key="3">
    <source>
        <dbReference type="Proteomes" id="UP000197768"/>
    </source>
</evidence>
<dbReference type="AlphaFoldDB" id="A0A246GNG5"/>
<feature type="transmembrane region" description="Helical" evidence="1">
    <location>
        <begin position="12"/>
        <end position="34"/>
    </location>
</feature>
<evidence type="ECO:0008006" key="4">
    <source>
        <dbReference type="Google" id="ProtNLM"/>
    </source>
</evidence>
<keyword evidence="1" id="KW-1133">Transmembrane helix</keyword>
<organism evidence="2 3">
    <name type="scientific">Flavobacterium davisii</name>
    <dbReference type="NCBI Taxonomy" id="2906077"/>
    <lineage>
        <taxon>Bacteria</taxon>
        <taxon>Pseudomonadati</taxon>
        <taxon>Bacteroidota</taxon>
        <taxon>Flavobacteriia</taxon>
        <taxon>Flavobacteriales</taxon>
        <taxon>Flavobacteriaceae</taxon>
        <taxon>Flavobacterium</taxon>
    </lineage>
</organism>
<evidence type="ECO:0000256" key="1">
    <source>
        <dbReference type="SAM" id="Phobius"/>
    </source>
</evidence>
<dbReference type="Proteomes" id="UP000197768">
    <property type="component" value="Unassembled WGS sequence"/>
</dbReference>
<dbReference type="EMBL" id="MTCZ01000003">
    <property type="protein sequence ID" value="OWP85288.1"/>
    <property type="molecule type" value="Genomic_DNA"/>
</dbReference>
<comment type="caution">
    <text evidence="2">The sequence shown here is derived from an EMBL/GenBank/DDBJ whole genome shotgun (WGS) entry which is preliminary data.</text>
</comment>
<keyword evidence="1" id="KW-0472">Membrane</keyword>
<keyword evidence="1" id="KW-0812">Transmembrane</keyword>
<protein>
    <recommendedName>
        <fullName evidence="4">Prepilin type IV endopeptidase peptidase domain-containing protein</fullName>
    </recommendedName>
</protein>
<reference evidence="2 3" key="1">
    <citation type="journal article" date="2017" name="Infect. Genet. Evol.">
        <title>Comparative genome analysis of fish pathogen Flavobacterium columnare reveals extensive sequence diversity within the species.</title>
        <authorList>
            <person name="Kayansamruaj P."/>
            <person name="Dong H.T."/>
            <person name="Hirono I."/>
            <person name="Kondo H."/>
            <person name="Senapin S."/>
            <person name="Rodkhum C."/>
        </authorList>
    </citation>
    <scope>NUCLEOTIDE SEQUENCE [LARGE SCALE GENOMIC DNA]</scope>
    <source>
        <strain evidence="2 3">1215</strain>
    </source>
</reference>
<evidence type="ECO:0000313" key="2">
    <source>
        <dbReference type="EMBL" id="OWP85288.1"/>
    </source>
</evidence>
<name>A0A246GNG5_9FLAO</name>
<proteinExistence type="predicted"/>